<protein>
    <recommendedName>
        <fullName evidence="11">Histidinol-phosphate aminotransferase</fullName>
        <ecNumber evidence="11">2.6.1.9</ecNumber>
    </recommendedName>
    <alternativeName>
        <fullName evidence="11">Imidazole acetol-phosphate transaminase</fullName>
    </alternativeName>
</protein>
<dbReference type="InterPro" id="IPR004839">
    <property type="entry name" value="Aminotransferase_I/II_large"/>
</dbReference>
<evidence type="ECO:0000256" key="1">
    <source>
        <dbReference type="ARBA" id="ARBA00001933"/>
    </source>
</evidence>
<dbReference type="InterPro" id="IPR015421">
    <property type="entry name" value="PyrdxlP-dep_Trfase_major"/>
</dbReference>
<evidence type="ECO:0000259" key="12">
    <source>
        <dbReference type="Pfam" id="PF00155"/>
    </source>
</evidence>
<keyword evidence="9 11" id="KW-0368">Histidine biosynthesis</keyword>
<dbReference type="GO" id="GO:0030170">
    <property type="term" value="F:pyridoxal phosphate binding"/>
    <property type="evidence" value="ECO:0007669"/>
    <property type="project" value="InterPro"/>
</dbReference>
<evidence type="ECO:0000256" key="10">
    <source>
        <dbReference type="ARBA" id="ARBA00047481"/>
    </source>
</evidence>
<dbReference type="AlphaFoldDB" id="B9XSU6"/>
<dbReference type="EC" id="2.6.1.9" evidence="11"/>
<comment type="catalytic activity">
    <reaction evidence="10 11">
        <text>L-histidinol phosphate + 2-oxoglutarate = 3-(imidazol-4-yl)-2-oxopropyl phosphate + L-glutamate</text>
        <dbReference type="Rhea" id="RHEA:23744"/>
        <dbReference type="ChEBI" id="CHEBI:16810"/>
        <dbReference type="ChEBI" id="CHEBI:29985"/>
        <dbReference type="ChEBI" id="CHEBI:57766"/>
        <dbReference type="ChEBI" id="CHEBI:57980"/>
        <dbReference type="EC" id="2.6.1.9"/>
    </reaction>
</comment>
<dbReference type="PANTHER" id="PTHR42885:SF2">
    <property type="entry name" value="HISTIDINOL-PHOSPHATE AMINOTRANSFERASE"/>
    <property type="match status" value="1"/>
</dbReference>
<dbReference type="Pfam" id="PF00155">
    <property type="entry name" value="Aminotran_1_2"/>
    <property type="match status" value="1"/>
</dbReference>
<evidence type="ECO:0000256" key="8">
    <source>
        <dbReference type="ARBA" id="ARBA00022898"/>
    </source>
</evidence>
<dbReference type="CDD" id="cd00609">
    <property type="entry name" value="AAT_like"/>
    <property type="match status" value="1"/>
</dbReference>
<dbReference type="PANTHER" id="PTHR42885">
    <property type="entry name" value="HISTIDINOL-PHOSPHATE AMINOTRANSFERASE-RELATED"/>
    <property type="match status" value="1"/>
</dbReference>
<dbReference type="InterPro" id="IPR005861">
    <property type="entry name" value="HisP_aminotrans"/>
</dbReference>
<evidence type="ECO:0000256" key="7">
    <source>
        <dbReference type="ARBA" id="ARBA00022679"/>
    </source>
</evidence>
<dbReference type="HAMAP" id="MF_01023">
    <property type="entry name" value="HisC_aminotrans_2"/>
    <property type="match status" value="1"/>
</dbReference>
<feature type="domain" description="Aminotransferase class I/classII large" evidence="12">
    <location>
        <begin position="33"/>
        <end position="363"/>
    </location>
</feature>
<dbReference type="GO" id="GO:0000105">
    <property type="term" value="P:L-histidine biosynthetic process"/>
    <property type="evidence" value="ECO:0007669"/>
    <property type="project" value="UniProtKB-UniRule"/>
</dbReference>
<keyword evidence="14" id="KW-1185">Reference proteome</keyword>
<feature type="modified residue" description="N6-(pyridoxal phosphate)lysine" evidence="11">
    <location>
        <position position="231"/>
    </location>
</feature>
<comment type="subunit">
    <text evidence="4 11">Homodimer.</text>
</comment>
<evidence type="ECO:0000256" key="2">
    <source>
        <dbReference type="ARBA" id="ARBA00005011"/>
    </source>
</evidence>
<keyword evidence="7 11" id="KW-0808">Transferase</keyword>
<sequence>MKRTSPKPASLIRPLVRELHGYVPGEQPKIKGLIKLNTNENPYPPSPKVLEAIKSAVDGRLRLYPNPTAQLLREKLAKLHGCKPENIIVGNGSDELLAMAIRTFVEPASRSGERSASTVQFFTPSYSLYSVLTAIHGARANVVALDKEFGIPPLVLLKKSKAWDFKAALTLVTTPNAPSGRGYTTKELEALCREQQGVVVLDEAYVDFARENAMQLALKYSHVIVSRTFSKAYSLCFQRVGYFVAHPELIAALDKIRDSYNVNGLGQVGALATLNDLKYYRTNFQKIISTRERLSRELTALGFEVLPSQTNFIFAKPPSFPAEQWLEKLRAKKILVRWFKYPNVKDYLRITIGSDAEADALMRAGKAILKAG</sequence>
<evidence type="ECO:0000256" key="3">
    <source>
        <dbReference type="ARBA" id="ARBA00007970"/>
    </source>
</evidence>
<proteinExistence type="inferred from homology"/>
<dbReference type="SUPFAM" id="SSF53383">
    <property type="entry name" value="PLP-dependent transferases"/>
    <property type="match status" value="1"/>
</dbReference>
<comment type="caution">
    <text evidence="13">The sequence shown here is derived from an EMBL/GenBank/DDBJ whole genome shotgun (WGS) entry which is preliminary data.</text>
</comment>
<accession>B9XSU6</accession>
<dbReference type="RefSeq" id="WP_007418879.1">
    <property type="nucleotide sequence ID" value="NZ_ABOX02000087.1"/>
</dbReference>
<dbReference type="Gene3D" id="3.40.640.10">
    <property type="entry name" value="Type I PLP-dependent aspartate aminotransferase-like (Major domain)"/>
    <property type="match status" value="1"/>
</dbReference>
<dbReference type="NCBIfam" id="TIGR01141">
    <property type="entry name" value="hisC"/>
    <property type="match status" value="1"/>
</dbReference>
<keyword evidence="5 11" id="KW-0032">Aminotransferase</keyword>
<evidence type="ECO:0000313" key="14">
    <source>
        <dbReference type="Proteomes" id="UP000003688"/>
    </source>
</evidence>
<comment type="similarity">
    <text evidence="3 11">Belongs to the class-II pyridoxal-phosphate-dependent aminotransferase family. Histidinol-phosphate aminotransferase subfamily.</text>
</comment>
<dbReference type="STRING" id="320771.Cflav_PD0118"/>
<keyword evidence="8 11" id="KW-0663">Pyridoxal phosphate</keyword>
<evidence type="ECO:0000256" key="6">
    <source>
        <dbReference type="ARBA" id="ARBA00022605"/>
    </source>
</evidence>
<dbReference type="Proteomes" id="UP000003688">
    <property type="component" value="Unassembled WGS sequence"/>
</dbReference>
<dbReference type="InterPro" id="IPR015422">
    <property type="entry name" value="PyrdxlP-dep_Trfase_small"/>
</dbReference>
<comment type="cofactor">
    <cofactor evidence="1 11">
        <name>pyridoxal 5'-phosphate</name>
        <dbReference type="ChEBI" id="CHEBI:597326"/>
    </cofactor>
</comment>
<name>B9XSU6_PEDPL</name>
<dbReference type="UniPathway" id="UPA00031">
    <property type="reaction ID" value="UER00012"/>
</dbReference>
<gene>
    <name evidence="11" type="primary">hisC</name>
    <name evidence="13" type="ORF">Cflav_PD0118</name>
</gene>
<evidence type="ECO:0000256" key="5">
    <source>
        <dbReference type="ARBA" id="ARBA00022576"/>
    </source>
</evidence>
<organism evidence="13 14">
    <name type="scientific">Pedosphaera parvula (strain Ellin514)</name>
    <dbReference type="NCBI Taxonomy" id="320771"/>
    <lineage>
        <taxon>Bacteria</taxon>
        <taxon>Pseudomonadati</taxon>
        <taxon>Verrucomicrobiota</taxon>
        <taxon>Pedosphaerae</taxon>
        <taxon>Pedosphaerales</taxon>
        <taxon>Pedosphaeraceae</taxon>
        <taxon>Pedosphaera</taxon>
    </lineage>
</organism>
<dbReference type="Gene3D" id="3.90.1150.10">
    <property type="entry name" value="Aspartate Aminotransferase, domain 1"/>
    <property type="match status" value="1"/>
</dbReference>
<evidence type="ECO:0000256" key="11">
    <source>
        <dbReference type="HAMAP-Rule" id="MF_01023"/>
    </source>
</evidence>
<dbReference type="InterPro" id="IPR015424">
    <property type="entry name" value="PyrdxlP-dep_Trfase"/>
</dbReference>
<dbReference type="EMBL" id="ABOX02000087">
    <property type="protein sequence ID" value="EEF57083.1"/>
    <property type="molecule type" value="Genomic_DNA"/>
</dbReference>
<evidence type="ECO:0000313" key="13">
    <source>
        <dbReference type="EMBL" id="EEF57083.1"/>
    </source>
</evidence>
<dbReference type="OrthoDB" id="9813612at2"/>
<evidence type="ECO:0000256" key="4">
    <source>
        <dbReference type="ARBA" id="ARBA00011738"/>
    </source>
</evidence>
<comment type="pathway">
    <text evidence="2 11">Amino-acid biosynthesis; L-histidine biosynthesis; L-histidine from 5-phospho-alpha-D-ribose 1-diphosphate: step 7/9.</text>
</comment>
<keyword evidence="6 11" id="KW-0028">Amino-acid biosynthesis</keyword>
<reference evidence="13 14" key="1">
    <citation type="journal article" date="2011" name="J. Bacteriol.">
        <title>Genome sequence of 'Pedosphaera parvula' Ellin514, an aerobic Verrucomicrobial isolate from pasture soil.</title>
        <authorList>
            <person name="Kant R."/>
            <person name="van Passel M.W."/>
            <person name="Sangwan P."/>
            <person name="Palva A."/>
            <person name="Lucas S."/>
            <person name="Copeland A."/>
            <person name="Lapidus A."/>
            <person name="Glavina Del Rio T."/>
            <person name="Dalin E."/>
            <person name="Tice H."/>
            <person name="Bruce D."/>
            <person name="Goodwin L."/>
            <person name="Pitluck S."/>
            <person name="Chertkov O."/>
            <person name="Larimer F.W."/>
            <person name="Land M.L."/>
            <person name="Hauser L."/>
            <person name="Brettin T.S."/>
            <person name="Detter J.C."/>
            <person name="Han S."/>
            <person name="de Vos W.M."/>
            <person name="Janssen P.H."/>
            <person name="Smidt H."/>
        </authorList>
    </citation>
    <scope>NUCLEOTIDE SEQUENCE [LARGE SCALE GENOMIC DNA]</scope>
    <source>
        <strain evidence="13 14">Ellin514</strain>
    </source>
</reference>
<dbReference type="GO" id="GO:0004400">
    <property type="term" value="F:histidinol-phosphate transaminase activity"/>
    <property type="evidence" value="ECO:0007669"/>
    <property type="project" value="UniProtKB-UniRule"/>
</dbReference>
<evidence type="ECO:0000256" key="9">
    <source>
        <dbReference type="ARBA" id="ARBA00023102"/>
    </source>
</evidence>